<comment type="caution">
    <text evidence="1">The sequence shown here is derived from an EMBL/GenBank/DDBJ whole genome shotgun (WGS) entry which is preliminary data.</text>
</comment>
<dbReference type="EMBL" id="CAJQZC010000022">
    <property type="protein sequence ID" value="CAG4928279.1"/>
    <property type="molecule type" value="Genomic_DNA"/>
</dbReference>
<accession>A0A9N8S2V8</accession>
<proteinExistence type="predicted"/>
<dbReference type="AlphaFoldDB" id="A0A9N8S2V8"/>
<organism evidence="1 2">
    <name type="scientific">Paraburkholderia saeva</name>
    <dbReference type="NCBI Taxonomy" id="2777537"/>
    <lineage>
        <taxon>Bacteria</taxon>
        <taxon>Pseudomonadati</taxon>
        <taxon>Pseudomonadota</taxon>
        <taxon>Betaproteobacteria</taxon>
        <taxon>Burkholderiales</taxon>
        <taxon>Burkholderiaceae</taxon>
        <taxon>Paraburkholderia</taxon>
    </lineage>
</organism>
<gene>
    <name evidence="1" type="ORF">LMG31841_05800</name>
</gene>
<name>A0A9N8S2V8_9BURK</name>
<protein>
    <submittedName>
        <fullName evidence="1">Uncharacterized protein</fullName>
    </submittedName>
</protein>
<dbReference type="Proteomes" id="UP000789704">
    <property type="component" value="Unassembled WGS sequence"/>
</dbReference>
<evidence type="ECO:0000313" key="2">
    <source>
        <dbReference type="Proteomes" id="UP000789704"/>
    </source>
</evidence>
<reference evidence="1" key="1">
    <citation type="submission" date="2021-04" db="EMBL/GenBank/DDBJ databases">
        <authorList>
            <person name="Vanwijnsberghe S."/>
        </authorList>
    </citation>
    <scope>NUCLEOTIDE SEQUENCE</scope>
    <source>
        <strain evidence="1">LMG 31841</strain>
    </source>
</reference>
<keyword evidence="2" id="KW-1185">Reference proteome</keyword>
<evidence type="ECO:0000313" key="1">
    <source>
        <dbReference type="EMBL" id="CAG4928279.1"/>
    </source>
</evidence>
<dbReference type="RefSeq" id="WP_228883983.1">
    <property type="nucleotide sequence ID" value="NZ_CAJQZC010000022.1"/>
</dbReference>
<sequence>MAAQAAAQFGTALFGGGQAPEVASNQPFNPFTTDDSGWAVNFGSGTASAQPNPVSQLAQGLANSSQNVTSDPMMMIAALAVVALIFHKGK</sequence>